<dbReference type="Pfam" id="PF01985">
    <property type="entry name" value="CRS1_YhbY"/>
    <property type="match status" value="1"/>
</dbReference>
<dbReference type="Gene3D" id="3.30.110.60">
    <property type="entry name" value="YhbY-like"/>
    <property type="match status" value="1"/>
</dbReference>
<dbReference type="PANTHER" id="PTHR31426">
    <property type="entry name" value="GROUP II INTRON SPLICING FACTOR CRS1-LIKE"/>
    <property type="match status" value="1"/>
</dbReference>
<feature type="domain" description="CRM" evidence="4">
    <location>
        <begin position="185"/>
        <end position="283"/>
    </location>
</feature>
<sequence length="401" mass="46336">MVFSRLLSSGRLRTTPSQLTLCLLRHFPITPTSHFHSSATKTPELLSDLHGNFDGIPTPKGFIHFVQQRLGRCRVFSHGTIDLVISDGKPKFETREFDPPKKEKWLNKKRFKDKRMREKKKRKEANSRDPRCLRQKGKKRKPRFPNAEARLLYKIEKAKIKEGLLIEKLKRYSVPKLQGPMTKPDNLDGEERFFMKKMAQKRSNYVPIGRRGVFGGVILNMHLHWKKHETVKVICKPCKPGGQVHEFAREIARLSGGTPIQIIGDDTIIFYRGKNYVQPEVMSPIDTLSKKRALEKSKYEQSLETVRHFIQISEKELQLYYNHIALYGDLVAAPKVEKSKETNPSMDNPDLESDSSNDESNKEDFDSADIQEFDCEMAQTGDEFVGTDDEELELNYKILKN</sequence>
<dbReference type="InterPro" id="IPR040286">
    <property type="entry name" value="At3g25440-like"/>
</dbReference>
<evidence type="ECO:0000256" key="1">
    <source>
        <dbReference type="ARBA" id="ARBA00022884"/>
    </source>
</evidence>
<accession>A0A0K9PKJ6</accession>
<dbReference type="STRING" id="29655.A0A0K9PKJ6"/>
<dbReference type="OrthoDB" id="1936631at2759"/>
<dbReference type="InterPro" id="IPR035920">
    <property type="entry name" value="YhbY-like_sf"/>
</dbReference>
<keyword evidence="1 2" id="KW-0694">RNA-binding</keyword>
<dbReference type="OMA" id="PPKKYKW"/>
<reference evidence="6" key="1">
    <citation type="journal article" date="2016" name="Nature">
        <title>The genome of the seagrass Zostera marina reveals angiosperm adaptation to the sea.</title>
        <authorList>
            <person name="Olsen J.L."/>
            <person name="Rouze P."/>
            <person name="Verhelst B."/>
            <person name="Lin Y.-C."/>
            <person name="Bayer T."/>
            <person name="Collen J."/>
            <person name="Dattolo E."/>
            <person name="De Paoli E."/>
            <person name="Dittami S."/>
            <person name="Maumus F."/>
            <person name="Michel G."/>
            <person name="Kersting A."/>
            <person name="Lauritano C."/>
            <person name="Lohaus R."/>
            <person name="Toepel M."/>
            <person name="Tonon T."/>
            <person name="Vanneste K."/>
            <person name="Amirebrahimi M."/>
            <person name="Brakel J."/>
            <person name="Bostroem C."/>
            <person name="Chovatia M."/>
            <person name="Grimwood J."/>
            <person name="Jenkins J.W."/>
            <person name="Jueterbock A."/>
            <person name="Mraz A."/>
            <person name="Stam W.T."/>
            <person name="Tice H."/>
            <person name="Bornberg-Bauer E."/>
            <person name="Green P.J."/>
            <person name="Pearson G.A."/>
            <person name="Procaccini G."/>
            <person name="Duarte C.M."/>
            <person name="Schmutz J."/>
            <person name="Reusch T.B.H."/>
            <person name="Van de Peer Y."/>
        </authorList>
    </citation>
    <scope>NUCLEOTIDE SEQUENCE [LARGE SCALE GENOMIC DNA]</scope>
    <source>
        <strain evidence="6">cv. Finnish</strain>
    </source>
</reference>
<gene>
    <name evidence="5" type="ORF">ZOSMA_22G00490</name>
</gene>
<feature type="region of interest" description="Disordered" evidence="3">
    <location>
        <begin position="338"/>
        <end position="372"/>
    </location>
</feature>
<proteinExistence type="predicted"/>
<evidence type="ECO:0000313" key="5">
    <source>
        <dbReference type="EMBL" id="KMZ68760.1"/>
    </source>
</evidence>
<evidence type="ECO:0000256" key="2">
    <source>
        <dbReference type="PROSITE-ProRule" id="PRU00626"/>
    </source>
</evidence>
<feature type="compositionally biased region" description="Basic residues" evidence="3">
    <location>
        <begin position="133"/>
        <end position="142"/>
    </location>
</feature>
<dbReference type="PROSITE" id="PS51295">
    <property type="entry name" value="CRM"/>
    <property type="match status" value="1"/>
</dbReference>
<evidence type="ECO:0000259" key="4">
    <source>
        <dbReference type="PROSITE" id="PS51295"/>
    </source>
</evidence>
<dbReference type="InterPro" id="IPR001890">
    <property type="entry name" value="RNA-binding_CRM"/>
</dbReference>
<dbReference type="SUPFAM" id="SSF75471">
    <property type="entry name" value="YhbY-like"/>
    <property type="match status" value="1"/>
</dbReference>
<evidence type="ECO:0000256" key="3">
    <source>
        <dbReference type="SAM" id="MobiDB-lite"/>
    </source>
</evidence>
<dbReference type="PANTHER" id="PTHR31426:SF2">
    <property type="entry name" value="OS01G0958400 PROTEIN"/>
    <property type="match status" value="1"/>
</dbReference>
<keyword evidence="6" id="KW-1185">Reference proteome</keyword>
<organism evidence="5 6">
    <name type="scientific">Zostera marina</name>
    <name type="common">Eelgrass</name>
    <dbReference type="NCBI Taxonomy" id="29655"/>
    <lineage>
        <taxon>Eukaryota</taxon>
        <taxon>Viridiplantae</taxon>
        <taxon>Streptophyta</taxon>
        <taxon>Embryophyta</taxon>
        <taxon>Tracheophyta</taxon>
        <taxon>Spermatophyta</taxon>
        <taxon>Magnoliopsida</taxon>
        <taxon>Liliopsida</taxon>
        <taxon>Zosteraceae</taxon>
        <taxon>Zostera</taxon>
    </lineage>
</organism>
<dbReference type="EMBL" id="LFYR01000811">
    <property type="protein sequence ID" value="KMZ68760.1"/>
    <property type="molecule type" value="Genomic_DNA"/>
</dbReference>
<protein>
    <submittedName>
        <fullName evidence="5">CRS1 / YhbY (CRM) domain-containing protein</fullName>
    </submittedName>
</protein>
<comment type="caution">
    <text evidence="5">The sequence shown here is derived from an EMBL/GenBank/DDBJ whole genome shotgun (WGS) entry which is preliminary data.</text>
</comment>
<dbReference type="GO" id="GO:0003723">
    <property type="term" value="F:RNA binding"/>
    <property type="evidence" value="ECO:0007669"/>
    <property type="project" value="UniProtKB-UniRule"/>
</dbReference>
<dbReference type="AlphaFoldDB" id="A0A0K9PKJ6"/>
<name>A0A0K9PKJ6_ZOSMR</name>
<dbReference type="Proteomes" id="UP000036987">
    <property type="component" value="Unassembled WGS sequence"/>
</dbReference>
<feature type="compositionally biased region" description="Basic residues" evidence="3">
    <location>
        <begin position="107"/>
        <end position="123"/>
    </location>
</feature>
<feature type="region of interest" description="Disordered" evidence="3">
    <location>
        <begin position="107"/>
        <end position="142"/>
    </location>
</feature>
<evidence type="ECO:0000313" key="6">
    <source>
        <dbReference type="Proteomes" id="UP000036987"/>
    </source>
</evidence>
<dbReference type="SMART" id="SM01103">
    <property type="entry name" value="CRS1_YhbY"/>
    <property type="match status" value="1"/>
</dbReference>